<evidence type="ECO:0000313" key="7">
    <source>
        <dbReference type="EMBL" id="MBK0397920.1"/>
    </source>
</evidence>
<dbReference type="GO" id="GO:0005886">
    <property type="term" value="C:plasma membrane"/>
    <property type="evidence" value="ECO:0007669"/>
    <property type="project" value="UniProtKB-SubCell"/>
</dbReference>
<keyword evidence="6" id="KW-1003">Cell membrane</keyword>
<dbReference type="Pfam" id="PF02104">
    <property type="entry name" value="SURF1"/>
    <property type="match status" value="1"/>
</dbReference>
<evidence type="ECO:0000256" key="2">
    <source>
        <dbReference type="ARBA" id="ARBA00007165"/>
    </source>
</evidence>
<reference evidence="7" key="1">
    <citation type="submission" date="2020-12" db="EMBL/GenBank/DDBJ databases">
        <title>Bacterial taxonomy.</title>
        <authorList>
            <person name="Pan X."/>
        </authorList>
    </citation>
    <scope>NUCLEOTIDE SEQUENCE</scope>
    <source>
        <strain evidence="7">M0105</strain>
    </source>
</reference>
<dbReference type="AlphaFoldDB" id="A0A8J7M4E1"/>
<sequence length="241" mass="26087">MTRSHRGIFAPIVIGVSGVAILIGLCVWQIQRMTWKEALIDTLEARLSSEPVALPAGPDAADEFLRVRITGRFDDAPGGHGFADAPFLTTREREPGYRIIQPFATSDGRHVMVDRGFLPASLKNEDGRAVRPTPAPAEDLTLTGALRFPDETADPPFGARDNVWVARDLAAMARIFGTEPVLVVSETPTAVGGAWPQPMPLTVDLPNSHLNYAITWGSLALVWAVMAGVWLRRELAASKDG</sequence>
<feature type="transmembrane region" description="Helical" evidence="6">
    <location>
        <begin position="7"/>
        <end position="30"/>
    </location>
</feature>
<evidence type="ECO:0000256" key="1">
    <source>
        <dbReference type="ARBA" id="ARBA00004370"/>
    </source>
</evidence>
<dbReference type="CDD" id="cd06662">
    <property type="entry name" value="SURF1"/>
    <property type="match status" value="1"/>
</dbReference>
<organism evidence="7 8">
    <name type="scientific">Thermohalobaculum xanthum</name>
    <dbReference type="NCBI Taxonomy" id="2753746"/>
    <lineage>
        <taxon>Bacteria</taxon>
        <taxon>Pseudomonadati</taxon>
        <taxon>Pseudomonadota</taxon>
        <taxon>Alphaproteobacteria</taxon>
        <taxon>Rhodobacterales</taxon>
        <taxon>Paracoccaceae</taxon>
        <taxon>Thermohalobaculum</taxon>
    </lineage>
</organism>
<dbReference type="RefSeq" id="WP_200606250.1">
    <property type="nucleotide sequence ID" value="NZ_JAEHHL010000001.1"/>
</dbReference>
<feature type="transmembrane region" description="Helical" evidence="6">
    <location>
        <begin position="210"/>
        <end position="231"/>
    </location>
</feature>
<protein>
    <recommendedName>
        <fullName evidence="6">SURF1-like protein</fullName>
    </recommendedName>
</protein>
<keyword evidence="8" id="KW-1185">Reference proteome</keyword>
<evidence type="ECO:0000256" key="3">
    <source>
        <dbReference type="ARBA" id="ARBA00022692"/>
    </source>
</evidence>
<comment type="caution">
    <text evidence="7">The sequence shown here is derived from an EMBL/GenBank/DDBJ whole genome shotgun (WGS) entry which is preliminary data.</text>
</comment>
<keyword evidence="5 6" id="KW-0472">Membrane</keyword>
<name>A0A8J7M4E1_9RHOB</name>
<gene>
    <name evidence="7" type="ORF">H0I76_01855</name>
</gene>
<keyword evidence="4 6" id="KW-1133">Transmembrane helix</keyword>
<dbReference type="PROSITE" id="PS50895">
    <property type="entry name" value="SURF1"/>
    <property type="match status" value="1"/>
</dbReference>
<dbReference type="EMBL" id="JAEHHL010000001">
    <property type="protein sequence ID" value="MBK0397920.1"/>
    <property type="molecule type" value="Genomic_DNA"/>
</dbReference>
<accession>A0A8J7M4E1</accession>
<dbReference type="Proteomes" id="UP000655420">
    <property type="component" value="Unassembled WGS sequence"/>
</dbReference>
<evidence type="ECO:0000256" key="5">
    <source>
        <dbReference type="ARBA" id="ARBA00023136"/>
    </source>
</evidence>
<dbReference type="InterPro" id="IPR045214">
    <property type="entry name" value="Surf1/Surf4"/>
</dbReference>
<evidence type="ECO:0000256" key="6">
    <source>
        <dbReference type="RuleBase" id="RU363076"/>
    </source>
</evidence>
<comment type="subcellular location">
    <subcellularLocation>
        <location evidence="6">Cell membrane</location>
        <topology evidence="6">Multi-pass membrane protein</topology>
    </subcellularLocation>
    <subcellularLocation>
        <location evidence="1">Membrane</location>
    </subcellularLocation>
</comment>
<evidence type="ECO:0000313" key="8">
    <source>
        <dbReference type="Proteomes" id="UP000655420"/>
    </source>
</evidence>
<dbReference type="InterPro" id="IPR002994">
    <property type="entry name" value="Surf1/Shy1"/>
</dbReference>
<keyword evidence="3 6" id="KW-0812">Transmembrane</keyword>
<comment type="similarity">
    <text evidence="2 6">Belongs to the SURF1 family.</text>
</comment>
<dbReference type="PANTHER" id="PTHR23427">
    <property type="entry name" value="SURFEIT LOCUS PROTEIN"/>
    <property type="match status" value="1"/>
</dbReference>
<dbReference type="PANTHER" id="PTHR23427:SF2">
    <property type="entry name" value="SURFEIT LOCUS PROTEIN 1"/>
    <property type="match status" value="1"/>
</dbReference>
<evidence type="ECO:0000256" key="4">
    <source>
        <dbReference type="ARBA" id="ARBA00022989"/>
    </source>
</evidence>
<proteinExistence type="inferred from homology"/>